<protein>
    <submittedName>
        <fullName evidence="1">Putative secreted protein (Por secretion system target)</fullName>
    </submittedName>
</protein>
<gene>
    <name evidence="1" type="ORF">CLV62_101517</name>
</gene>
<dbReference type="Proteomes" id="UP000247973">
    <property type="component" value="Unassembled WGS sequence"/>
</dbReference>
<dbReference type="NCBIfam" id="TIGR04183">
    <property type="entry name" value="Por_Secre_tail"/>
    <property type="match status" value="1"/>
</dbReference>
<proteinExistence type="predicted"/>
<dbReference type="InterPro" id="IPR026444">
    <property type="entry name" value="Secre_tail"/>
</dbReference>
<keyword evidence="2" id="KW-1185">Reference proteome</keyword>
<organism evidence="1 2">
    <name type="scientific">Dysgonomonas alginatilytica</name>
    <dbReference type="NCBI Taxonomy" id="1605892"/>
    <lineage>
        <taxon>Bacteria</taxon>
        <taxon>Pseudomonadati</taxon>
        <taxon>Bacteroidota</taxon>
        <taxon>Bacteroidia</taxon>
        <taxon>Bacteroidales</taxon>
        <taxon>Dysgonomonadaceae</taxon>
        <taxon>Dysgonomonas</taxon>
    </lineage>
</organism>
<name>A0A2V3PXC1_9BACT</name>
<dbReference type="OrthoDB" id="1489153at2"/>
<reference evidence="1 2" key="1">
    <citation type="submission" date="2018-03" db="EMBL/GenBank/DDBJ databases">
        <title>Genomic Encyclopedia of Archaeal and Bacterial Type Strains, Phase II (KMG-II): from individual species to whole genera.</title>
        <authorList>
            <person name="Goeker M."/>
        </authorList>
    </citation>
    <scope>NUCLEOTIDE SEQUENCE [LARGE SCALE GENOMIC DNA]</scope>
    <source>
        <strain evidence="1 2">DSM 100214</strain>
    </source>
</reference>
<evidence type="ECO:0000313" key="1">
    <source>
        <dbReference type="EMBL" id="PXV69248.1"/>
    </source>
</evidence>
<accession>A0A2V3PXC1</accession>
<comment type="caution">
    <text evidence="1">The sequence shown here is derived from an EMBL/GenBank/DDBJ whole genome shotgun (WGS) entry which is preliminary data.</text>
</comment>
<dbReference type="RefSeq" id="WP_110309197.1">
    <property type="nucleotide sequence ID" value="NZ_QICL01000001.1"/>
</dbReference>
<evidence type="ECO:0000313" key="2">
    <source>
        <dbReference type="Proteomes" id="UP000247973"/>
    </source>
</evidence>
<sequence length="112" mass="12388">MKQLIIILLFFCSITGTSVCGNYHGSPHFDFISSNPKNENKPNYSISASNEAILISSVAQGSQIWVFNASGQNIYNKVAKESFVAVPIRSKGIFIIRIKSSKEIYTTKVIVK</sequence>
<dbReference type="AlphaFoldDB" id="A0A2V3PXC1"/>
<dbReference type="EMBL" id="QICL01000001">
    <property type="protein sequence ID" value="PXV69248.1"/>
    <property type="molecule type" value="Genomic_DNA"/>
</dbReference>